<dbReference type="EMBL" id="GBXM01059713">
    <property type="protein sequence ID" value="JAH48864.1"/>
    <property type="molecule type" value="Transcribed_RNA"/>
</dbReference>
<protein>
    <submittedName>
        <fullName evidence="1">Uncharacterized protein</fullName>
    </submittedName>
</protein>
<accession>A0A0E9T5H1</accession>
<dbReference type="AlphaFoldDB" id="A0A0E9T5H1"/>
<sequence length="48" mass="5537">MLAFGHNHVPSTAVCTIRMWLHFRSINVNRQHNEDSLTNSLPFQSLIC</sequence>
<evidence type="ECO:0000313" key="1">
    <source>
        <dbReference type="EMBL" id="JAH48864.1"/>
    </source>
</evidence>
<organism evidence="1">
    <name type="scientific">Anguilla anguilla</name>
    <name type="common">European freshwater eel</name>
    <name type="synonym">Muraena anguilla</name>
    <dbReference type="NCBI Taxonomy" id="7936"/>
    <lineage>
        <taxon>Eukaryota</taxon>
        <taxon>Metazoa</taxon>
        <taxon>Chordata</taxon>
        <taxon>Craniata</taxon>
        <taxon>Vertebrata</taxon>
        <taxon>Euteleostomi</taxon>
        <taxon>Actinopterygii</taxon>
        <taxon>Neopterygii</taxon>
        <taxon>Teleostei</taxon>
        <taxon>Anguilliformes</taxon>
        <taxon>Anguillidae</taxon>
        <taxon>Anguilla</taxon>
    </lineage>
</organism>
<name>A0A0E9T5H1_ANGAN</name>
<reference evidence="1" key="2">
    <citation type="journal article" date="2015" name="Fish Shellfish Immunol.">
        <title>Early steps in the European eel (Anguilla anguilla)-Vibrio vulnificus interaction in the gills: Role of the RtxA13 toxin.</title>
        <authorList>
            <person name="Callol A."/>
            <person name="Pajuelo D."/>
            <person name="Ebbesson L."/>
            <person name="Teles M."/>
            <person name="MacKenzie S."/>
            <person name="Amaro C."/>
        </authorList>
    </citation>
    <scope>NUCLEOTIDE SEQUENCE</scope>
</reference>
<reference evidence="1" key="1">
    <citation type="submission" date="2014-11" db="EMBL/GenBank/DDBJ databases">
        <authorList>
            <person name="Amaro Gonzalez C."/>
        </authorList>
    </citation>
    <scope>NUCLEOTIDE SEQUENCE</scope>
</reference>
<proteinExistence type="predicted"/>